<accession>A0A240UBI4</accession>
<dbReference type="KEGG" id="acid:CBP33_05055"/>
<organism evidence="1 2">
    <name type="scientific">Acidovorax carolinensis</name>
    <dbReference type="NCBI Taxonomy" id="553814"/>
    <lineage>
        <taxon>Bacteria</taxon>
        <taxon>Pseudomonadati</taxon>
        <taxon>Pseudomonadota</taxon>
        <taxon>Betaproteobacteria</taxon>
        <taxon>Burkholderiales</taxon>
        <taxon>Comamonadaceae</taxon>
        <taxon>Acidovorax</taxon>
    </lineage>
</organism>
<evidence type="ECO:0000313" key="2">
    <source>
        <dbReference type="Proteomes" id="UP000194440"/>
    </source>
</evidence>
<protein>
    <submittedName>
        <fullName evidence="1">Uncharacterized protein</fullName>
    </submittedName>
</protein>
<dbReference type="EMBL" id="CP021366">
    <property type="protein sequence ID" value="ART58390.1"/>
    <property type="molecule type" value="Genomic_DNA"/>
</dbReference>
<dbReference type="KEGG" id="acip:CBP36_05490"/>
<dbReference type="OrthoDB" id="8695541at2"/>
<name>A0A240UBI4_9BURK</name>
<dbReference type="RefSeq" id="WP_086911672.1">
    <property type="nucleotide sequence ID" value="NZ_CP021359.1"/>
</dbReference>
<dbReference type="Proteomes" id="UP000194440">
    <property type="component" value="Chromosome"/>
</dbReference>
<gene>
    <name evidence="1" type="ORF">CBP36_05490</name>
</gene>
<accession>A0A240TR02</accession>
<dbReference type="AlphaFoldDB" id="A0A240UBI4"/>
<dbReference type="KEGG" id="acis:CBP35_13440"/>
<proteinExistence type="predicted"/>
<keyword evidence="2" id="KW-1185">Reference proteome</keyword>
<reference evidence="1" key="1">
    <citation type="submission" date="2017-05" db="EMBL/GenBank/DDBJ databases">
        <title>Polyphasic characterization of four soil-derived phenanthrene-degrading Acidovorax strains and proposal of Acidovorax phenanthrenivorans sp. nov.</title>
        <authorList>
            <person name="Singleton D."/>
            <person name="Lee J."/>
            <person name="Dickey A.N."/>
            <person name="Stroud A."/>
            <person name="Scholl E.H."/>
            <person name="Wright F.A."/>
            <person name="Aitken M.D."/>
        </authorList>
    </citation>
    <scope>NUCLEOTIDE SEQUENCE</scope>
    <source>
        <strain evidence="1">P4</strain>
    </source>
</reference>
<evidence type="ECO:0000313" key="1">
    <source>
        <dbReference type="EMBL" id="ART58390.1"/>
    </source>
</evidence>
<sequence>MGRPARHRAQHPGQPQSVNLLGLASNASSLYSAATGNGILGNAVSTVGGWLGFGGAAASGLGLTAAAGAGTTLAAAGTGLGLTGGLGAGYGLAAGGGLGITAGSAGAGAIGAGLGTSAAAGGTAAAAGTGLSGALAAIPGWGWALAGVAVLGSMLSKPSTPHMGALAEYSASTGLKTGDGYQSGSYGTGFGGVAMNAETEKLTAGMAQSIVGILDGTAAAFGKQVGFSAATAFADDTSKDGAWGGLRIALGGLDIVNWNDDRTSRWAPKEFADGEAGMKQYQATAALGVRDALYAIDLPGWADNALAALGEAPSVEGLAAAVTQINAVQAALQRIGMAMPQIAAMSDAAITALINAAGGADVLAGGLASFYANYFSEAEKTTVATRMVTDELATLGYAMPSSRDEFRAWVESAIDAGESGAKSAAGLLRLEGAVAAVLPATENAADAIDSLAGALEREQQERKTLASLAQDQHGLWADLAEAQGDHATAAQRRYWIETAGMTAAEQAAYDYNQSIREQIAAANDAAAAVQRASSAMSSLGDTRFDLENELLTLSGNTSEVARRQRERDLAEMSAGLDAEQAAKITAAYDYNVALREQIKAQQDAQAAAEAAAQAQAQASQQAAQAAQQLTAAWQGITDSIFDEVKRIRGITSGNTAASLAGAQSEFAIATAQARAGDQEAAKRLPELSRAMLSLAESSAASLLDLRRIQGRTAASLAQTGGGLAQSYGLKVPAFDVGTNYVPHDMLAMIHKGEAIVPERFNPAAFGLQQAALDPRAVQLLGQIFDVLQSMQAETRSTAVSSASVAKALTRVMTPARDALRTQEKVSA</sequence>